<sequence>MSVTVKEPQRANPFSMQDTQRPINKNYRLQNAHSNGFEFTLSTTNDSRRLSEKFTKKQHFVQGRIPGGSASNKMIYGTDEMFRQAQLKEKANSPGFLYGTNAATKVGKAEPAPRPNNPLWLEERTGAKVVLFGIPGPDIESDDFLAKHYEEKTKQQKALREEKRKDLHILRSYDPWGRPGGGAPLAGIDEKPGTKRTRNVTTLVQEGNYKPFGGQESGGGAPNRTESGRIAAGFRADPELRFPRHASKVDVEPFLWNNSDLTVTLTSLFLVNPFADSMIEGSRARKMFEREKSIEDEIHHMKAYTRQFGKEGAGAPRKTGSGTVKAGFPTTLSQDIEELRKVNQKNARGHKQGTDSPEYNPWGRGFGNPPEFDRQGRMVKPVVQQRDAEETGIFANRHGGGAPNVDELGNLKLRKGQTLSKSSNGNTVREFSPVDKRHVYDPWGKSGAGAPIKGLEGQIQTRTAGRVAQDLGDFSSPGKQDVHAKQKLLSTLLNQSEENKQRRKAEHEDLLRNDNNVASWVRSGVIGQPSYDASTKEIIASKKNTSDVTSQALNIRRPKNEKSHQYHMDLENQAHCRDLQRKKSADAQRIKSVEHLKTMDRIWGRPGAGAPLSQEEKDFARKQKLGLVPADAAVTYR</sequence>
<feature type="region of interest" description="Disordered" evidence="1">
    <location>
        <begin position="1"/>
        <end position="23"/>
    </location>
</feature>
<feature type="compositionally biased region" description="Polar residues" evidence="1">
    <location>
        <begin position="12"/>
        <end position="23"/>
    </location>
</feature>
<dbReference type="EMBL" id="JARQWQ010000030">
    <property type="protein sequence ID" value="KAK2562062.1"/>
    <property type="molecule type" value="Genomic_DNA"/>
</dbReference>
<evidence type="ECO:0000256" key="1">
    <source>
        <dbReference type="SAM" id="MobiDB-lite"/>
    </source>
</evidence>
<dbReference type="AlphaFoldDB" id="A0AAD9QIV5"/>
<feature type="region of interest" description="Disordered" evidence="1">
    <location>
        <begin position="344"/>
        <end position="374"/>
    </location>
</feature>
<keyword evidence="3" id="KW-1185">Reference proteome</keyword>
<accession>A0AAD9QIV5</accession>
<comment type="caution">
    <text evidence="2">The sequence shown here is derived from an EMBL/GenBank/DDBJ whole genome shotgun (WGS) entry which is preliminary data.</text>
</comment>
<protein>
    <submittedName>
        <fullName evidence="2">Uncharacterized protein</fullName>
    </submittedName>
</protein>
<proteinExistence type="predicted"/>
<name>A0AAD9QIV5_ACRCE</name>
<organism evidence="2 3">
    <name type="scientific">Acropora cervicornis</name>
    <name type="common">Staghorn coral</name>
    <dbReference type="NCBI Taxonomy" id="6130"/>
    <lineage>
        <taxon>Eukaryota</taxon>
        <taxon>Metazoa</taxon>
        <taxon>Cnidaria</taxon>
        <taxon>Anthozoa</taxon>
        <taxon>Hexacorallia</taxon>
        <taxon>Scleractinia</taxon>
        <taxon>Astrocoeniina</taxon>
        <taxon>Acroporidae</taxon>
        <taxon>Acropora</taxon>
    </lineage>
</organism>
<dbReference type="Proteomes" id="UP001249851">
    <property type="component" value="Unassembled WGS sequence"/>
</dbReference>
<evidence type="ECO:0000313" key="3">
    <source>
        <dbReference type="Proteomes" id="UP001249851"/>
    </source>
</evidence>
<reference evidence="2" key="2">
    <citation type="journal article" date="2023" name="Science">
        <title>Genomic signatures of disease resistance in endangered staghorn corals.</title>
        <authorList>
            <person name="Vollmer S.V."/>
            <person name="Selwyn J.D."/>
            <person name="Despard B.A."/>
            <person name="Roesel C.L."/>
        </authorList>
    </citation>
    <scope>NUCLEOTIDE SEQUENCE</scope>
    <source>
        <strain evidence="2">K2</strain>
    </source>
</reference>
<gene>
    <name evidence="2" type="ORF">P5673_014803</name>
</gene>
<evidence type="ECO:0000313" key="2">
    <source>
        <dbReference type="EMBL" id="KAK2562062.1"/>
    </source>
</evidence>
<reference evidence="2" key="1">
    <citation type="journal article" date="2023" name="G3 (Bethesda)">
        <title>Whole genome assembly and annotation of the endangered Caribbean coral Acropora cervicornis.</title>
        <authorList>
            <person name="Selwyn J.D."/>
            <person name="Vollmer S.V."/>
        </authorList>
    </citation>
    <scope>NUCLEOTIDE SEQUENCE</scope>
    <source>
        <strain evidence="2">K2</strain>
    </source>
</reference>